<organism evidence="4 5">
    <name type="scientific">Streptomyces phage Gilgamesh</name>
    <dbReference type="NCBI Taxonomy" id="2599890"/>
    <lineage>
        <taxon>Viruses</taxon>
        <taxon>Duplodnaviria</taxon>
        <taxon>Heunggongvirae</taxon>
        <taxon>Uroviricota</taxon>
        <taxon>Caudoviricetes</taxon>
        <taxon>Gilgameshvirus</taxon>
        <taxon>Gilgameshvirus gilgamesh</taxon>
    </lineage>
</organism>
<evidence type="ECO:0000313" key="5">
    <source>
        <dbReference type="Proteomes" id="UP000326486"/>
    </source>
</evidence>
<dbReference type="InterPro" id="IPR029063">
    <property type="entry name" value="SAM-dependent_MTases_sf"/>
</dbReference>
<dbReference type="GO" id="GO:0032259">
    <property type="term" value="P:methylation"/>
    <property type="evidence" value="ECO:0007669"/>
    <property type="project" value="UniProtKB-KW"/>
</dbReference>
<keyword evidence="2" id="KW-0808">Transferase</keyword>
<reference evidence="4 5" key="1">
    <citation type="submission" date="2019-07" db="EMBL/GenBank/DDBJ databases">
        <authorList>
            <person name="Almisry A."/>
            <person name="Mousa M."/>
            <person name="Gordon L.L."/>
            <person name="Lee M."/>
            <person name="Mandava P."/>
            <person name="Moxley J.T."/>
            <person name="Shaffer C.D."/>
            <person name="Weston-Hafer K.A."/>
            <person name="Garlena R.A."/>
            <person name="Russell D.A."/>
            <person name="Pope W.H."/>
            <person name="Jacobs-Sera D."/>
            <person name="Hatfull G.F."/>
        </authorList>
    </citation>
    <scope>NUCLEOTIDE SEQUENCE [LARGE SCALE GENOMIC DNA]</scope>
</reference>
<evidence type="ECO:0000256" key="3">
    <source>
        <dbReference type="SAM" id="MobiDB-lite"/>
    </source>
</evidence>
<dbReference type="KEGG" id="vg:80019199"/>
<dbReference type="Gene3D" id="3.40.50.150">
    <property type="entry name" value="Vaccinia Virus protein VP39"/>
    <property type="match status" value="1"/>
</dbReference>
<sequence>MESTADADHEAEEHQMRIMPPAVATAVHVATLARKAGRPIPPKVYAVLEAAANPWPAEWLLAPLPGDPIRVIELFAGPGGWSEGIATVLGVKVDSVGVDLSKDACATARAAGHRRICVDITTLDPEHIALRYVRGLIVSPPCPSFSPAGKHSGQEQANIFTLCRVLAQCSEAGGFLPGNELDDWCEGCATCDELGYHDGYAPRSGLSWDDLRAQLAPLTDARIGLMAEVLFWGFGLQAAGAPLEFIAMEQSARLPEQILDDIRLELRGGQGEGEWAATTYKILEASEFGLASRRERVFFLATRRYVSLPTPSPEIRTTTMAQALGWAEGERINTRGVRPIDPKTGRPKGGNEFSADKPSNCLTGKARTWKRVSDGQRLTVQEAGILVGFLPSYLWHGSRTSIFQQEADVVPPIMAAAVLSEVLGVPWKPRVFDYEEQLYRLNDYLDLDADDFDTIA</sequence>
<evidence type="ECO:0000256" key="2">
    <source>
        <dbReference type="ARBA" id="ARBA00022679"/>
    </source>
</evidence>
<protein>
    <submittedName>
        <fullName evidence="4">DNA methylase</fullName>
    </submittedName>
</protein>
<dbReference type="GO" id="GO:0008168">
    <property type="term" value="F:methyltransferase activity"/>
    <property type="evidence" value="ECO:0007669"/>
    <property type="project" value="UniProtKB-KW"/>
</dbReference>
<dbReference type="GeneID" id="80019199"/>
<gene>
    <name evidence="4" type="primary">137</name>
    <name evidence="4" type="ORF">SEA_GILGAMESH_137</name>
</gene>
<name>A0A5J6TTX3_9CAUD</name>
<feature type="region of interest" description="Disordered" evidence="3">
    <location>
        <begin position="336"/>
        <end position="359"/>
    </location>
</feature>
<evidence type="ECO:0000256" key="1">
    <source>
        <dbReference type="ARBA" id="ARBA00022603"/>
    </source>
</evidence>
<dbReference type="InterPro" id="IPR001525">
    <property type="entry name" value="C5_MeTfrase"/>
</dbReference>
<proteinExistence type="predicted"/>
<dbReference type="RefSeq" id="YP_010754605.1">
    <property type="nucleotide sequence ID" value="NC_073461.1"/>
</dbReference>
<dbReference type="Pfam" id="PF00145">
    <property type="entry name" value="DNA_methylase"/>
    <property type="match status" value="1"/>
</dbReference>
<dbReference type="Proteomes" id="UP000326486">
    <property type="component" value="Segment"/>
</dbReference>
<keyword evidence="5" id="KW-1185">Reference proteome</keyword>
<evidence type="ECO:0000313" key="4">
    <source>
        <dbReference type="EMBL" id="QFG13329.1"/>
    </source>
</evidence>
<dbReference type="PRINTS" id="PR00105">
    <property type="entry name" value="C5METTRFRASE"/>
</dbReference>
<dbReference type="EMBL" id="MN234216">
    <property type="protein sequence ID" value="QFG13329.1"/>
    <property type="molecule type" value="Genomic_DNA"/>
</dbReference>
<dbReference type="SUPFAM" id="SSF53335">
    <property type="entry name" value="S-adenosyl-L-methionine-dependent methyltransferases"/>
    <property type="match status" value="2"/>
</dbReference>
<keyword evidence="1 4" id="KW-0489">Methyltransferase</keyword>
<accession>A0A5J6TTX3</accession>